<dbReference type="Pfam" id="PF11818">
    <property type="entry name" value="DUF3340"/>
    <property type="match status" value="1"/>
</dbReference>
<sequence>VAHDPAFRFLIEQNEEINKLQEKYEVSLLESERKKEWEQREQRALERHNKLRALRGLEPLTKLDDDEEDDVDEEDDPEGVNLIMQEETARILADYIHQKQPITAQAD</sequence>
<accession>A0A831K3U8</accession>
<proteinExistence type="predicted"/>
<evidence type="ECO:0000259" key="3">
    <source>
        <dbReference type="Pfam" id="PF11818"/>
    </source>
</evidence>
<dbReference type="EMBL" id="DRCV01000181">
    <property type="protein sequence ID" value="HDK38177.1"/>
    <property type="molecule type" value="Genomic_DNA"/>
</dbReference>
<feature type="compositionally biased region" description="Acidic residues" evidence="2">
    <location>
        <begin position="64"/>
        <end position="78"/>
    </location>
</feature>
<evidence type="ECO:0000313" key="4">
    <source>
        <dbReference type="EMBL" id="HDK38177.1"/>
    </source>
</evidence>
<name>A0A831K3U8_9GAMM</name>
<keyword evidence="1" id="KW-0175">Coiled coil</keyword>
<feature type="non-terminal residue" evidence="4">
    <location>
        <position position="1"/>
    </location>
</feature>
<organism evidence="4">
    <name type="scientific">Thiolapillus brandeum</name>
    <dbReference type="NCBI Taxonomy" id="1076588"/>
    <lineage>
        <taxon>Bacteria</taxon>
        <taxon>Pseudomonadati</taxon>
        <taxon>Pseudomonadota</taxon>
        <taxon>Gammaproteobacteria</taxon>
        <taxon>Chromatiales</taxon>
        <taxon>Sedimenticolaceae</taxon>
        <taxon>Thiolapillus</taxon>
    </lineage>
</organism>
<dbReference type="AlphaFoldDB" id="A0A831K3U8"/>
<gene>
    <name evidence="4" type="ORF">ENG92_04090</name>
</gene>
<dbReference type="Proteomes" id="UP000885822">
    <property type="component" value="Unassembled WGS sequence"/>
</dbReference>
<dbReference type="InterPro" id="IPR020992">
    <property type="entry name" value="Tail_Prtase_C"/>
</dbReference>
<evidence type="ECO:0000256" key="2">
    <source>
        <dbReference type="SAM" id="MobiDB-lite"/>
    </source>
</evidence>
<feature type="region of interest" description="Disordered" evidence="2">
    <location>
        <begin position="58"/>
        <end position="80"/>
    </location>
</feature>
<feature type="coiled-coil region" evidence="1">
    <location>
        <begin position="10"/>
        <end position="54"/>
    </location>
</feature>
<evidence type="ECO:0000256" key="1">
    <source>
        <dbReference type="SAM" id="Coils"/>
    </source>
</evidence>
<feature type="domain" description="Tail specific protease C-terminal" evidence="3">
    <location>
        <begin position="1"/>
        <end position="97"/>
    </location>
</feature>
<protein>
    <recommendedName>
        <fullName evidence="3">Tail specific protease C-terminal domain-containing protein</fullName>
    </recommendedName>
</protein>
<comment type="caution">
    <text evidence="4">The sequence shown here is derived from an EMBL/GenBank/DDBJ whole genome shotgun (WGS) entry which is preliminary data.</text>
</comment>
<reference evidence="4" key="1">
    <citation type="journal article" date="2020" name="mSystems">
        <title>Genome- and Community-Level Interaction Insights into Carbon Utilization and Element Cycling Functions of Hydrothermarchaeota in Hydrothermal Sediment.</title>
        <authorList>
            <person name="Zhou Z."/>
            <person name="Liu Y."/>
            <person name="Xu W."/>
            <person name="Pan J."/>
            <person name="Luo Z.H."/>
            <person name="Li M."/>
        </authorList>
    </citation>
    <scope>NUCLEOTIDE SEQUENCE [LARGE SCALE GENOMIC DNA]</scope>
    <source>
        <strain evidence="4">HyVt-26</strain>
    </source>
</reference>